<dbReference type="AlphaFoldDB" id="A0A2S9YEZ3"/>
<comment type="caution">
    <text evidence="2">The sequence shown here is derived from an EMBL/GenBank/DDBJ whole genome shotgun (WGS) entry which is preliminary data.</text>
</comment>
<evidence type="ECO:0000313" key="2">
    <source>
        <dbReference type="EMBL" id="PRQ03694.1"/>
    </source>
</evidence>
<dbReference type="PROSITE" id="PS50075">
    <property type="entry name" value="CARRIER"/>
    <property type="match status" value="1"/>
</dbReference>
<evidence type="ECO:0000313" key="3">
    <source>
        <dbReference type="Proteomes" id="UP000237968"/>
    </source>
</evidence>
<dbReference type="NCBIfam" id="NF003757">
    <property type="entry name" value="PRK05350.1"/>
    <property type="match status" value="1"/>
</dbReference>
<dbReference type="Gene3D" id="1.10.1200.10">
    <property type="entry name" value="ACP-like"/>
    <property type="match status" value="1"/>
</dbReference>
<dbReference type="OrthoDB" id="5524493at2"/>
<feature type="domain" description="Carrier" evidence="1">
    <location>
        <begin position="4"/>
        <end position="79"/>
    </location>
</feature>
<dbReference type="Proteomes" id="UP000237968">
    <property type="component" value="Unassembled WGS sequence"/>
</dbReference>
<reference evidence="2 3" key="1">
    <citation type="submission" date="2018-03" db="EMBL/GenBank/DDBJ databases">
        <title>Draft Genome Sequences of the Obligatory Marine Myxobacteria Enhygromyxa salina SWB005.</title>
        <authorList>
            <person name="Poehlein A."/>
            <person name="Moghaddam J.A."/>
            <person name="Harms H."/>
            <person name="Alanjari M."/>
            <person name="Koenig G.M."/>
            <person name="Daniel R."/>
            <person name="Schaeberle T.F."/>
        </authorList>
    </citation>
    <scope>NUCLEOTIDE SEQUENCE [LARGE SCALE GENOMIC DNA]</scope>
    <source>
        <strain evidence="2 3">SWB005</strain>
    </source>
</reference>
<dbReference type="InterPro" id="IPR009081">
    <property type="entry name" value="PP-bd_ACP"/>
</dbReference>
<sequence>MTHDEILAYVSTTIADLFELDAQQIRAESTVFEDLDLDSIDALDLVAKLQQFTGRRIEEDRMRGVRTVGDIARIVAEQLAAAAPDASAAG</sequence>
<accession>A0A2S9YEZ3</accession>
<dbReference type="SUPFAM" id="SSF47336">
    <property type="entry name" value="ACP-like"/>
    <property type="match status" value="1"/>
</dbReference>
<dbReference type="EMBL" id="PVNK01000071">
    <property type="protein sequence ID" value="PRQ03694.1"/>
    <property type="molecule type" value="Genomic_DNA"/>
</dbReference>
<dbReference type="InterPro" id="IPR036736">
    <property type="entry name" value="ACP-like_sf"/>
</dbReference>
<gene>
    <name evidence="2" type="primary">acpP_1</name>
    <name evidence="2" type="ORF">ENSA5_13160</name>
</gene>
<proteinExistence type="predicted"/>
<name>A0A2S9YEZ3_9BACT</name>
<keyword evidence="3" id="KW-1185">Reference proteome</keyword>
<dbReference type="Pfam" id="PF00550">
    <property type="entry name" value="PP-binding"/>
    <property type="match status" value="1"/>
</dbReference>
<organism evidence="2 3">
    <name type="scientific">Enhygromyxa salina</name>
    <dbReference type="NCBI Taxonomy" id="215803"/>
    <lineage>
        <taxon>Bacteria</taxon>
        <taxon>Pseudomonadati</taxon>
        <taxon>Myxococcota</taxon>
        <taxon>Polyangia</taxon>
        <taxon>Nannocystales</taxon>
        <taxon>Nannocystaceae</taxon>
        <taxon>Enhygromyxa</taxon>
    </lineage>
</organism>
<evidence type="ECO:0000259" key="1">
    <source>
        <dbReference type="PROSITE" id="PS50075"/>
    </source>
</evidence>
<protein>
    <submittedName>
        <fullName evidence="2">Acyl carrier protein</fullName>
    </submittedName>
</protein>
<dbReference type="RefSeq" id="WP_106390795.1">
    <property type="nucleotide sequence ID" value="NZ_PVNK01000071.1"/>
</dbReference>